<dbReference type="Gene3D" id="3.40.50.150">
    <property type="entry name" value="Vaccinia Virus protein VP39"/>
    <property type="match status" value="1"/>
</dbReference>
<keyword evidence="1" id="KW-0808">Transferase</keyword>
<dbReference type="PANTHER" id="PTHR43861">
    <property type="entry name" value="TRANS-ACONITATE 2-METHYLTRANSFERASE-RELATED"/>
    <property type="match status" value="1"/>
</dbReference>
<dbReference type="RefSeq" id="WP_208235024.1">
    <property type="nucleotide sequence ID" value="NZ_JAGEVG010000024.1"/>
</dbReference>
<gene>
    <name evidence="1" type="ORF">J4051_16730</name>
</gene>
<evidence type="ECO:0000313" key="1">
    <source>
        <dbReference type="EMBL" id="MBO3099918.1"/>
    </source>
</evidence>
<dbReference type="GO" id="GO:0008168">
    <property type="term" value="F:methyltransferase activity"/>
    <property type="evidence" value="ECO:0007669"/>
    <property type="project" value="UniProtKB-KW"/>
</dbReference>
<evidence type="ECO:0000313" key="2">
    <source>
        <dbReference type="Proteomes" id="UP000681315"/>
    </source>
</evidence>
<name>A0ABS3SW35_9FLAO</name>
<organism evidence="1 2">
    <name type="scientific">Gelidibacter pelagius</name>
    <dbReference type="NCBI Taxonomy" id="2819985"/>
    <lineage>
        <taxon>Bacteria</taxon>
        <taxon>Pseudomonadati</taxon>
        <taxon>Bacteroidota</taxon>
        <taxon>Flavobacteriia</taxon>
        <taxon>Flavobacteriales</taxon>
        <taxon>Flavobacteriaceae</taxon>
        <taxon>Gelidibacter</taxon>
    </lineage>
</organism>
<accession>A0ABS3SW35</accession>
<dbReference type="GO" id="GO:0032259">
    <property type="term" value="P:methylation"/>
    <property type="evidence" value="ECO:0007669"/>
    <property type="project" value="UniProtKB-KW"/>
</dbReference>
<protein>
    <submittedName>
        <fullName evidence="1">Class I SAM-dependent methyltransferase</fullName>
    </submittedName>
</protein>
<dbReference type="CDD" id="cd02440">
    <property type="entry name" value="AdoMet_MTases"/>
    <property type="match status" value="1"/>
</dbReference>
<dbReference type="SUPFAM" id="SSF53335">
    <property type="entry name" value="S-adenosyl-L-methionine-dependent methyltransferases"/>
    <property type="match status" value="1"/>
</dbReference>
<dbReference type="Proteomes" id="UP000681315">
    <property type="component" value="Unassembled WGS sequence"/>
</dbReference>
<keyword evidence="2" id="KW-1185">Reference proteome</keyword>
<dbReference type="EMBL" id="JAGEVG010000024">
    <property type="protein sequence ID" value="MBO3099918.1"/>
    <property type="molecule type" value="Genomic_DNA"/>
</dbReference>
<dbReference type="Pfam" id="PF13489">
    <property type="entry name" value="Methyltransf_23"/>
    <property type="match status" value="1"/>
</dbReference>
<dbReference type="InterPro" id="IPR029063">
    <property type="entry name" value="SAM-dependent_MTases_sf"/>
</dbReference>
<reference evidence="1 2" key="1">
    <citation type="submission" date="2021-03" db="EMBL/GenBank/DDBJ databases">
        <title>Gelidibacter sp. nov., isolated from costal sediment.</title>
        <authorList>
            <person name="Lun K.-Y."/>
        </authorList>
    </citation>
    <scope>NUCLEOTIDE SEQUENCE [LARGE SCALE GENOMIC DNA]</scope>
    <source>
        <strain evidence="1 2">DF109</strain>
    </source>
</reference>
<dbReference type="PANTHER" id="PTHR43861:SF6">
    <property type="entry name" value="METHYLTRANSFERASE TYPE 11"/>
    <property type="match status" value="1"/>
</dbReference>
<sequence>MMKTRYSNPLYKDGLVDKIETFKTRLILDAYNSMGIDVARLFNGTKEIELLRCRKTGYRYYYPFSVIGDATFYKDLSLNRENYYSTRWEHLEILPTIKKNEKVLEIGSGFGVFLKLLKDRGIEAEGIELNPEAINICKKEGLKIHSMLIDKFSKNHPEQFDVVCYFQVLEHVTNVHDFINDSLKTIKTNGKLIIGVPNNNPYLFVKDKYHTLNFPPHHAGLWNKKSLKSLESLFEVKLESVSYEPLEKTYSQFLKTYIKNSNPIYAGFLKMINGISPKFLKKILCHFIDGRNILVVFRKLS</sequence>
<comment type="caution">
    <text evidence="1">The sequence shown here is derived from an EMBL/GenBank/DDBJ whole genome shotgun (WGS) entry which is preliminary data.</text>
</comment>
<proteinExistence type="predicted"/>
<keyword evidence="1" id="KW-0489">Methyltransferase</keyword>